<evidence type="ECO:0000256" key="1">
    <source>
        <dbReference type="SAM" id="SignalP"/>
    </source>
</evidence>
<dbReference type="EMBL" id="CAJRAU010000006">
    <property type="protein sequence ID" value="CAG5072011.1"/>
    <property type="molecule type" value="Genomic_DNA"/>
</dbReference>
<gene>
    <name evidence="2" type="ORF">DYBT9623_03951</name>
</gene>
<dbReference type="RefSeq" id="WP_215235252.1">
    <property type="nucleotide sequence ID" value="NZ_CAJRAU010000006.1"/>
</dbReference>
<protein>
    <recommendedName>
        <fullName evidence="4">Capsule assembly protein Wzi</fullName>
    </recommendedName>
</protein>
<dbReference type="Proteomes" id="UP000679725">
    <property type="component" value="Unassembled WGS sequence"/>
</dbReference>
<feature type="signal peptide" evidence="1">
    <location>
        <begin position="1"/>
        <end position="27"/>
    </location>
</feature>
<accession>A0ABM8UUE7</accession>
<organism evidence="2 3">
    <name type="scientific">Dyadobacter linearis</name>
    <dbReference type="NCBI Taxonomy" id="2823330"/>
    <lineage>
        <taxon>Bacteria</taxon>
        <taxon>Pseudomonadati</taxon>
        <taxon>Bacteroidota</taxon>
        <taxon>Cytophagia</taxon>
        <taxon>Cytophagales</taxon>
        <taxon>Spirosomataceae</taxon>
        <taxon>Dyadobacter</taxon>
    </lineage>
</organism>
<feature type="chain" id="PRO_5046450717" description="Capsule assembly protein Wzi" evidence="1">
    <location>
        <begin position="28"/>
        <end position="502"/>
    </location>
</feature>
<dbReference type="Gene3D" id="2.40.160.130">
    <property type="entry name" value="Capsule assembly protein Wzi"/>
    <property type="match status" value="1"/>
</dbReference>
<evidence type="ECO:0000313" key="2">
    <source>
        <dbReference type="EMBL" id="CAG5072011.1"/>
    </source>
</evidence>
<name>A0ABM8UUE7_9BACT</name>
<evidence type="ECO:0008006" key="4">
    <source>
        <dbReference type="Google" id="ProtNLM"/>
    </source>
</evidence>
<comment type="caution">
    <text evidence="2">The sequence shown here is derived from an EMBL/GenBank/DDBJ whole genome shotgun (WGS) entry which is preliminary data.</text>
</comment>
<keyword evidence="3" id="KW-1185">Reference proteome</keyword>
<evidence type="ECO:0000313" key="3">
    <source>
        <dbReference type="Proteomes" id="UP000679725"/>
    </source>
</evidence>
<sequence length="502" mass="56096">MSCLKKCIFSGSRLAVVPLLISHCAFSQTSLTHVDSTERRGTYYYTELGIIASSARNTPFWLHANRFGIAPTRNPVVLAGVGLSSDYHEKKWDVGYGIQAWASLGRETRVIIPEAFVKAKFRSFEIWGGRRKQIMGIVGDTALTSGSYIQSGNSIPIPQIQIGFINYTPLFKGVISFKALLTHGWFGSNPVVKNHYLHQKAAYIKVGKPKWPVRVAAGFNHNVQWGGKVVMPNQYTVGKEYPSEWIDYWYVFSGKRIPTFGFVDPDKYDAIDRGNRVGNHLGSLDFSIEATLPGAELIVYRQFLYDDGSLYYRKGFKDGLNGVSLKFNKSNLGNFRISGVTAEFLYTVDQGGGEFTLDGGPRGRDDYFNHTQYTGWVYNGNTVGTPFITPKEQTSESLPRNSAFRYSNNTRVKLFHIGFSGQLDRVLFLCKISYSENQGTYEKPFPRGSNQFSLCITSTIPVKTILLGKVDLRVMLASDAGKLYRNTTGAHVSLIKNGLISR</sequence>
<reference evidence="2 3" key="1">
    <citation type="submission" date="2021-04" db="EMBL/GenBank/DDBJ databases">
        <authorList>
            <person name="Rodrigo-Torres L."/>
            <person name="Arahal R. D."/>
            <person name="Lucena T."/>
        </authorList>
    </citation>
    <scope>NUCLEOTIDE SEQUENCE [LARGE SCALE GENOMIC DNA]</scope>
    <source>
        <strain evidence="2 3">CECT 9623</strain>
    </source>
</reference>
<keyword evidence="1" id="KW-0732">Signal</keyword>
<proteinExistence type="predicted"/>
<dbReference type="InterPro" id="IPR038636">
    <property type="entry name" value="Wzi_sf"/>
</dbReference>